<dbReference type="AlphaFoldDB" id="A0AAD5CGR8"/>
<name>A0AAD5CGR8_AMBAR</name>
<dbReference type="EMBL" id="JAMZMK010008155">
    <property type="protein sequence ID" value="KAI7741631.1"/>
    <property type="molecule type" value="Genomic_DNA"/>
</dbReference>
<evidence type="ECO:0000313" key="1">
    <source>
        <dbReference type="EMBL" id="KAI7741631.1"/>
    </source>
</evidence>
<keyword evidence="2" id="KW-1185">Reference proteome</keyword>
<sequence>MAAACRCRPAVGIKTSESSRVWWCVVVGIKASELYFNVLNQQLRIFQQWR</sequence>
<proteinExistence type="predicted"/>
<organism evidence="1 2">
    <name type="scientific">Ambrosia artemisiifolia</name>
    <name type="common">Common ragweed</name>
    <dbReference type="NCBI Taxonomy" id="4212"/>
    <lineage>
        <taxon>Eukaryota</taxon>
        <taxon>Viridiplantae</taxon>
        <taxon>Streptophyta</taxon>
        <taxon>Embryophyta</taxon>
        <taxon>Tracheophyta</taxon>
        <taxon>Spermatophyta</taxon>
        <taxon>Magnoliopsida</taxon>
        <taxon>eudicotyledons</taxon>
        <taxon>Gunneridae</taxon>
        <taxon>Pentapetalae</taxon>
        <taxon>asterids</taxon>
        <taxon>campanulids</taxon>
        <taxon>Asterales</taxon>
        <taxon>Asteraceae</taxon>
        <taxon>Asteroideae</taxon>
        <taxon>Heliantheae alliance</taxon>
        <taxon>Heliantheae</taxon>
        <taxon>Ambrosia</taxon>
    </lineage>
</organism>
<evidence type="ECO:0000313" key="2">
    <source>
        <dbReference type="Proteomes" id="UP001206925"/>
    </source>
</evidence>
<protein>
    <submittedName>
        <fullName evidence="1">Uncharacterized protein</fullName>
    </submittedName>
</protein>
<gene>
    <name evidence="1" type="ORF">M8C21_017640</name>
</gene>
<dbReference type="Proteomes" id="UP001206925">
    <property type="component" value="Unassembled WGS sequence"/>
</dbReference>
<comment type="caution">
    <text evidence="1">The sequence shown here is derived from an EMBL/GenBank/DDBJ whole genome shotgun (WGS) entry which is preliminary data.</text>
</comment>
<reference evidence="1" key="1">
    <citation type="submission" date="2022-06" db="EMBL/GenBank/DDBJ databases">
        <title>Uncovering the hologenomic basis of an extraordinary plant invasion.</title>
        <authorList>
            <person name="Bieker V.C."/>
            <person name="Martin M.D."/>
            <person name="Gilbert T."/>
            <person name="Hodgins K."/>
            <person name="Battlay P."/>
            <person name="Petersen B."/>
            <person name="Wilson J."/>
        </authorList>
    </citation>
    <scope>NUCLEOTIDE SEQUENCE</scope>
    <source>
        <strain evidence="1">AA19_3_7</strain>
        <tissue evidence="1">Leaf</tissue>
    </source>
</reference>
<accession>A0AAD5CGR8</accession>